<comment type="catalytic activity">
    <reaction evidence="9 12">
        <text>cytidine + H2O + H(+) = uridine + NH4(+)</text>
        <dbReference type="Rhea" id="RHEA:16069"/>
        <dbReference type="ChEBI" id="CHEBI:15377"/>
        <dbReference type="ChEBI" id="CHEBI:15378"/>
        <dbReference type="ChEBI" id="CHEBI:16704"/>
        <dbReference type="ChEBI" id="CHEBI:17562"/>
        <dbReference type="ChEBI" id="CHEBI:28938"/>
        <dbReference type="EC" id="3.5.4.5"/>
    </reaction>
</comment>
<dbReference type="GO" id="GO:0004126">
    <property type="term" value="F:cytidine deaminase activity"/>
    <property type="evidence" value="ECO:0007669"/>
    <property type="project" value="UniProtKB-UniRule"/>
</dbReference>
<reference evidence="14 15" key="1">
    <citation type="submission" date="2020-11" db="EMBL/GenBank/DDBJ databases">
        <title>Kefir isolates.</title>
        <authorList>
            <person name="Marcisauskas S."/>
            <person name="Kim Y."/>
            <person name="Blasche S."/>
        </authorList>
    </citation>
    <scope>NUCLEOTIDE SEQUENCE [LARGE SCALE GENOMIC DNA]</scope>
    <source>
        <strain evidence="14 15">OG2</strain>
    </source>
</reference>
<organism evidence="14 15">
    <name type="scientific">Maudiozyma exigua</name>
    <name type="common">Yeast</name>
    <name type="synonym">Kazachstania exigua</name>
    <dbReference type="NCBI Taxonomy" id="34358"/>
    <lineage>
        <taxon>Eukaryota</taxon>
        <taxon>Fungi</taxon>
        <taxon>Dikarya</taxon>
        <taxon>Ascomycota</taxon>
        <taxon>Saccharomycotina</taxon>
        <taxon>Saccharomycetes</taxon>
        <taxon>Saccharomycetales</taxon>
        <taxon>Saccharomycetaceae</taxon>
        <taxon>Maudiozyma</taxon>
    </lineage>
</organism>
<evidence type="ECO:0000256" key="10">
    <source>
        <dbReference type="PIRSR" id="PIRSR606262-1"/>
    </source>
</evidence>
<evidence type="ECO:0000256" key="8">
    <source>
        <dbReference type="ARBA" id="ARBA00032005"/>
    </source>
</evidence>
<dbReference type="NCBIfam" id="NF004064">
    <property type="entry name" value="PRK05578.1"/>
    <property type="match status" value="1"/>
</dbReference>
<dbReference type="InterPro" id="IPR016193">
    <property type="entry name" value="Cytidine_deaminase-like"/>
</dbReference>
<dbReference type="GO" id="GO:0008270">
    <property type="term" value="F:zinc ion binding"/>
    <property type="evidence" value="ECO:0007669"/>
    <property type="project" value="UniProtKB-UniRule"/>
</dbReference>
<dbReference type="Proteomes" id="UP000750334">
    <property type="component" value="Unassembled WGS sequence"/>
</dbReference>
<dbReference type="GO" id="GO:0005829">
    <property type="term" value="C:cytosol"/>
    <property type="evidence" value="ECO:0007669"/>
    <property type="project" value="TreeGrafter"/>
</dbReference>
<keyword evidence="6 12" id="KW-0378">Hydrolase</keyword>
<evidence type="ECO:0000259" key="13">
    <source>
        <dbReference type="PROSITE" id="PS51747"/>
    </source>
</evidence>
<feature type="binding site" evidence="11">
    <location>
        <position position="101"/>
    </location>
    <ligand>
        <name>Zn(2+)</name>
        <dbReference type="ChEBI" id="CHEBI:29105"/>
        <note>catalytic</note>
    </ligand>
</feature>
<dbReference type="PROSITE" id="PS00903">
    <property type="entry name" value="CYT_DCMP_DEAMINASES_1"/>
    <property type="match status" value="1"/>
</dbReference>
<dbReference type="EC" id="3.5.4.5" evidence="4 12"/>
<dbReference type="PANTHER" id="PTHR11644">
    <property type="entry name" value="CYTIDINE DEAMINASE"/>
    <property type="match status" value="1"/>
</dbReference>
<evidence type="ECO:0000256" key="9">
    <source>
        <dbReference type="ARBA" id="ARBA00049558"/>
    </source>
</evidence>
<keyword evidence="5 11" id="KW-0479">Metal-binding</keyword>
<dbReference type="AlphaFoldDB" id="A0A9P6WDG6"/>
<dbReference type="FunFam" id="3.40.140.10:FF:000008">
    <property type="entry name" value="Cytidine deaminase"/>
    <property type="match status" value="1"/>
</dbReference>
<dbReference type="GO" id="GO:0072527">
    <property type="term" value="P:pyrimidine-containing compound metabolic process"/>
    <property type="evidence" value="ECO:0007669"/>
    <property type="project" value="UniProtKB-ARBA"/>
</dbReference>
<evidence type="ECO:0000256" key="3">
    <source>
        <dbReference type="ARBA" id="ARBA00006576"/>
    </source>
</evidence>
<dbReference type="GO" id="GO:0042802">
    <property type="term" value="F:identical protein binding"/>
    <property type="evidence" value="ECO:0007669"/>
    <property type="project" value="UniProtKB-ARBA"/>
</dbReference>
<dbReference type="InterPro" id="IPR016192">
    <property type="entry name" value="APOBEC/CMP_deaminase_Zn-bd"/>
</dbReference>
<evidence type="ECO:0000256" key="7">
    <source>
        <dbReference type="ARBA" id="ARBA00022833"/>
    </source>
</evidence>
<evidence type="ECO:0000256" key="11">
    <source>
        <dbReference type="PIRSR" id="PIRSR606262-3"/>
    </source>
</evidence>
<evidence type="ECO:0000256" key="2">
    <source>
        <dbReference type="ARBA" id="ARBA00003949"/>
    </source>
</evidence>
<dbReference type="InterPro" id="IPR050202">
    <property type="entry name" value="Cyt/Deoxycyt_deaminase"/>
</dbReference>
<evidence type="ECO:0000256" key="6">
    <source>
        <dbReference type="ARBA" id="ARBA00022801"/>
    </source>
</evidence>
<comment type="similarity">
    <text evidence="3 12">Belongs to the cytidine and deoxycytidylate deaminase family.</text>
</comment>
<dbReference type="SUPFAM" id="SSF53927">
    <property type="entry name" value="Cytidine deaminase-like"/>
    <property type="match status" value="1"/>
</dbReference>
<dbReference type="InterPro" id="IPR002125">
    <property type="entry name" value="CMP_dCMP_dom"/>
</dbReference>
<feature type="binding site" evidence="11">
    <location>
        <position position="63"/>
    </location>
    <ligand>
        <name>Zn(2+)</name>
        <dbReference type="ChEBI" id="CHEBI:29105"/>
        <note>catalytic</note>
    </ligand>
</feature>
<evidence type="ECO:0000313" key="15">
    <source>
        <dbReference type="Proteomes" id="UP000750334"/>
    </source>
</evidence>
<evidence type="ECO:0000256" key="1">
    <source>
        <dbReference type="ARBA" id="ARBA00001947"/>
    </source>
</evidence>
<dbReference type="GO" id="GO:0055086">
    <property type="term" value="P:nucleobase-containing small molecule metabolic process"/>
    <property type="evidence" value="ECO:0007669"/>
    <property type="project" value="UniProtKB-ARBA"/>
</dbReference>
<feature type="active site" description="Proton donor" evidence="10">
    <location>
        <position position="65"/>
    </location>
</feature>
<gene>
    <name evidence="14" type="ORF">C6P45_002956</name>
</gene>
<dbReference type="Gene3D" id="3.40.140.10">
    <property type="entry name" value="Cytidine Deaminase, domain 2"/>
    <property type="match status" value="1"/>
</dbReference>
<dbReference type="NCBIfam" id="TIGR01354">
    <property type="entry name" value="cyt_deam_tetra"/>
    <property type="match status" value="1"/>
</dbReference>
<comment type="cofactor">
    <cofactor evidence="1 11 12">
        <name>Zn(2+)</name>
        <dbReference type="ChEBI" id="CHEBI:29105"/>
    </cofactor>
</comment>
<dbReference type="CDD" id="cd01283">
    <property type="entry name" value="cytidine_deaminase"/>
    <property type="match status" value="1"/>
</dbReference>
<keyword evidence="7 11" id="KW-0862">Zinc</keyword>
<evidence type="ECO:0000256" key="5">
    <source>
        <dbReference type="ARBA" id="ARBA00022723"/>
    </source>
</evidence>
<dbReference type="Pfam" id="PF00383">
    <property type="entry name" value="dCMP_cyt_deam_1"/>
    <property type="match status" value="1"/>
</dbReference>
<feature type="binding site" evidence="11">
    <location>
        <position position="104"/>
    </location>
    <ligand>
        <name>Zn(2+)</name>
        <dbReference type="ChEBI" id="CHEBI:29105"/>
        <note>catalytic</note>
    </ligand>
</feature>
<comment type="catalytic activity">
    <reaction evidence="12">
        <text>2'-deoxycytidine + H2O + H(+) = 2'-deoxyuridine + NH4(+)</text>
        <dbReference type="Rhea" id="RHEA:13433"/>
        <dbReference type="ChEBI" id="CHEBI:15377"/>
        <dbReference type="ChEBI" id="CHEBI:15378"/>
        <dbReference type="ChEBI" id="CHEBI:15698"/>
        <dbReference type="ChEBI" id="CHEBI:16450"/>
        <dbReference type="ChEBI" id="CHEBI:28938"/>
        <dbReference type="EC" id="3.5.4.5"/>
    </reaction>
</comment>
<dbReference type="PANTHER" id="PTHR11644:SF2">
    <property type="entry name" value="CYTIDINE DEAMINASE"/>
    <property type="match status" value="1"/>
</dbReference>
<protein>
    <recommendedName>
        <fullName evidence="4 12">Cytidine deaminase</fullName>
        <ecNumber evidence="4 12">3.5.4.5</ecNumber>
    </recommendedName>
    <alternativeName>
        <fullName evidence="8 12">Cytidine aminohydrolase</fullName>
    </alternativeName>
</protein>
<feature type="domain" description="CMP/dCMP-type deaminase" evidence="13">
    <location>
        <begin position="9"/>
        <end position="145"/>
    </location>
</feature>
<dbReference type="InterPro" id="IPR006262">
    <property type="entry name" value="Cyt_deam_tetra"/>
</dbReference>
<evidence type="ECO:0000256" key="12">
    <source>
        <dbReference type="RuleBase" id="RU364006"/>
    </source>
</evidence>
<comment type="function">
    <text evidence="2 12">This enzyme scavenges exogenous and endogenous cytidine and 2'-deoxycytidine for UMP synthesis.</text>
</comment>
<proteinExistence type="inferred from homology"/>
<keyword evidence="15" id="KW-1185">Reference proteome</keyword>
<evidence type="ECO:0000313" key="14">
    <source>
        <dbReference type="EMBL" id="KAG0670011.1"/>
    </source>
</evidence>
<accession>A0A9P6WDG6</accession>
<dbReference type="OrthoDB" id="414540at2759"/>
<dbReference type="PROSITE" id="PS51747">
    <property type="entry name" value="CYT_DCMP_DEAMINASES_2"/>
    <property type="match status" value="1"/>
</dbReference>
<comment type="caution">
    <text evidence="14">The sequence shown here is derived from an EMBL/GenBank/DDBJ whole genome shotgun (WGS) entry which is preliminary data.</text>
</comment>
<dbReference type="EMBL" id="PUHR01000029">
    <property type="protein sequence ID" value="KAG0670011.1"/>
    <property type="molecule type" value="Genomic_DNA"/>
</dbReference>
<sequence length="145" mass="16306">MISHGLSDEELQCIEEQLVEARSRAYCPYSKFHVGCVLFVRGTQDPYICGCNIENASFGATICAERVAMLKAMSNGCQERWTALAIIGDTSGPRDKVITPCGMCRQVMNEFIKDRETFPILMYSPDLKKLQVTNLNELMPMPFNL</sequence>
<evidence type="ECO:0000256" key="4">
    <source>
        <dbReference type="ARBA" id="ARBA00012783"/>
    </source>
</evidence>
<name>A0A9P6WDG6_MAUEX</name>